<name>A0A8S5TKB7_9CAUD</name>
<organism evidence="1">
    <name type="scientific">Siphoviridae sp. ctwQT14</name>
    <dbReference type="NCBI Taxonomy" id="2827971"/>
    <lineage>
        <taxon>Viruses</taxon>
        <taxon>Duplodnaviria</taxon>
        <taxon>Heunggongvirae</taxon>
        <taxon>Uroviricota</taxon>
        <taxon>Caudoviricetes</taxon>
    </lineage>
</organism>
<evidence type="ECO:0000313" key="1">
    <source>
        <dbReference type="EMBL" id="DAF63568.1"/>
    </source>
</evidence>
<accession>A0A8S5TKB7</accession>
<reference evidence="1" key="1">
    <citation type="journal article" date="2021" name="Proc. Natl. Acad. Sci. U.S.A.">
        <title>A Catalog of Tens of Thousands of Viruses from Human Metagenomes Reveals Hidden Associations with Chronic Diseases.</title>
        <authorList>
            <person name="Tisza M.J."/>
            <person name="Buck C.B."/>
        </authorList>
    </citation>
    <scope>NUCLEOTIDE SEQUENCE</scope>
    <source>
        <strain evidence="1">CtwQT14</strain>
    </source>
</reference>
<sequence length="29" mass="3258">MKLFTIKSVKLFTESKNLLKLSATCAQTI</sequence>
<protein>
    <submittedName>
        <fullName evidence="1">Uncharacterized protein</fullName>
    </submittedName>
</protein>
<proteinExistence type="predicted"/>
<dbReference type="EMBL" id="BK032842">
    <property type="protein sequence ID" value="DAF63568.1"/>
    <property type="molecule type" value="Genomic_DNA"/>
</dbReference>